<proteinExistence type="predicted"/>
<accession>A0A0C9TPE0</accession>
<dbReference type="Proteomes" id="UP000053647">
    <property type="component" value="Unassembled WGS sequence"/>
</dbReference>
<reference evidence="2 3" key="1">
    <citation type="submission" date="2014-06" db="EMBL/GenBank/DDBJ databases">
        <authorList>
            <consortium name="DOE Joint Genome Institute"/>
            <person name="Kuo A."/>
            <person name="Kohler A."/>
            <person name="Nagy L.G."/>
            <person name="Floudas D."/>
            <person name="Copeland A."/>
            <person name="Barry K.W."/>
            <person name="Cichocki N."/>
            <person name="Veneault-Fourrey C."/>
            <person name="LaButti K."/>
            <person name="Lindquist E.A."/>
            <person name="Lipzen A."/>
            <person name="Lundell T."/>
            <person name="Morin E."/>
            <person name="Murat C."/>
            <person name="Sun H."/>
            <person name="Tunlid A."/>
            <person name="Henrissat B."/>
            <person name="Grigoriev I.V."/>
            <person name="Hibbett D.S."/>
            <person name="Martin F."/>
            <person name="Nordberg H.P."/>
            <person name="Cantor M.N."/>
            <person name="Hua S.X."/>
        </authorList>
    </citation>
    <scope>NUCLEOTIDE SEQUENCE [LARGE SCALE GENOMIC DNA]</scope>
    <source>
        <strain evidence="2 3">ATCC 200175</strain>
    </source>
</reference>
<organism evidence="2 3">
    <name type="scientific">Paxillus involutus ATCC 200175</name>
    <dbReference type="NCBI Taxonomy" id="664439"/>
    <lineage>
        <taxon>Eukaryota</taxon>
        <taxon>Fungi</taxon>
        <taxon>Dikarya</taxon>
        <taxon>Basidiomycota</taxon>
        <taxon>Agaricomycotina</taxon>
        <taxon>Agaricomycetes</taxon>
        <taxon>Agaricomycetidae</taxon>
        <taxon>Boletales</taxon>
        <taxon>Paxilineae</taxon>
        <taxon>Paxillaceae</taxon>
        <taxon>Paxillus</taxon>
    </lineage>
</organism>
<keyword evidence="3" id="KW-1185">Reference proteome</keyword>
<sequence>MLFSRGAANGINKPPTARQTVHHNAPTMLFPPPPTMLTPTPTPTSSHGTQRLAAES</sequence>
<evidence type="ECO:0000313" key="3">
    <source>
        <dbReference type="Proteomes" id="UP000053647"/>
    </source>
</evidence>
<feature type="compositionally biased region" description="Pro residues" evidence="1">
    <location>
        <begin position="29"/>
        <end position="42"/>
    </location>
</feature>
<reference evidence="3" key="2">
    <citation type="submission" date="2015-01" db="EMBL/GenBank/DDBJ databases">
        <title>Evolutionary Origins and Diversification of the Mycorrhizal Mutualists.</title>
        <authorList>
            <consortium name="DOE Joint Genome Institute"/>
            <consortium name="Mycorrhizal Genomics Consortium"/>
            <person name="Kohler A."/>
            <person name="Kuo A."/>
            <person name="Nagy L.G."/>
            <person name="Floudas D."/>
            <person name="Copeland A."/>
            <person name="Barry K.W."/>
            <person name="Cichocki N."/>
            <person name="Veneault-Fourrey C."/>
            <person name="LaButti K."/>
            <person name="Lindquist E.A."/>
            <person name="Lipzen A."/>
            <person name="Lundell T."/>
            <person name="Morin E."/>
            <person name="Murat C."/>
            <person name="Riley R."/>
            <person name="Ohm R."/>
            <person name="Sun H."/>
            <person name="Tunlid A."/>
            <person name="Henrissat B."/>
            <person name="Grigoriev I.V."/>
            <person name="Hibbett D.S."/>
            <person name="Martin F."/>
        </authorList>
    </citation>
    <scope>NUCLEOTIDE SEQUENCE [LARGE SCALE GENOMIC DNA]</scope>
    <source>
        <strain evidence="3">ATCC 200175</strain>
    </source>
</reference>
<protein>
    <submittedName>
        <fullName evidence="2">Uncharacterized protein</fullName>
    </submittedName>
</protein>
<gene>
    <name evidence="2" type="ORF">PAXINDRAFT_17298</name>
</gene>
<dbReference type="EMBL" id="KN819447">
    <property type="protein sequence ID" value="KIJ09622.1"/>
    <property type="molecule type" value="Genomic_DNA"/>
</dbReference>
<evidence type="ECO:0000256" key="1">
    <source>
        <dbReference type="SAM" id="MobiDB-lite"/>
    </source>
</evidence>
<dbReference type="HOGENOM" id="CLU_3014791_0_0_1"/>
<feature type="region of interest" description="Disordered" evidence="1">
    <location>
        <begin position="1"/>
        <end position="56"/>
    </location>
</feature>
<dbReference type="AlphaFoldDB" id="A0A0C9TPE0"/>
<evidence type="ECO:0000313" key="2">
    <source>
        <dbReference type="EMBL" id="KIJ09622.1"/>
    </source>
</evidence>
<name>A0A0C9TPE0_PAXIN</name>